<proteinExistence type="inferred from homology"/>
<dbReference type="STRING" id="224999.GCA_001485475_00243"/>
<evidence type="ECO:0000313" key="4">
    <source>
        <dbReference type="Proteomes" id="UP000062160"/>
    </source>
</evidence>
<evidence type="ECO:0000256" key="2">
    <source>
        <dbReference type="HAMAP-Rule" id="MF_00674"/>
    </source>
</evidence>
<gene>
    <name evidence="3" type="ORF">TSYNT_587</name>
</gene>
<dbReference type="OrthoDB" id="280278at2"/>
<dbReference type="GO" id="GO:0003677">
    <property type="term" value="F:DNA binding"/>
    <property type="evidence" value="ECO:0007669"/>
    <property type="project" value="UniProtKB-KW"/>
</dbReference>
<keyword evidence="4" id="KW-1185">Reference proteome</keyword>
<evidence type="ECO:0000256" key="1">
    <source>
        <dbReference type="ARBA" id="ARBA00009350"/>
    </source>
</evidence>
<reference evidence="3" key="1">
    <citation type="journal article" date="2016" name="Genome Announc.">
        <title>Draft Genome Sequence of the Syntrophic Lactate-Degrading Bacterium Tepidanaerobacter syntrophicus JLT.</title>
        <authorList>
            <person name="Matsuura N."/>
            <person name="Ohashi A."/>
            <person name="Tourlousse D.M."/>
            <person name="Sekiguchi Y."/>
        </authorList>
    </citation>
    <scope>NUCLEOTIDE SEQUENCE [LARGE SCALE GENOMIC DNA]</scope>
    <source>
        <strain evidence="3">JL</strain>
    </source>
</reference>
<dbReference type="PANTHER" id="PTHR37478">
    <property type="match status" value="1"/>
</dbReference>
<dbReference type="AlphaFoldDB" id="A0A0U9HBU5"/>
<dbReference type="InterPro" id="IPR002852">
    <property type="entry name" value="UPF0251"/>
</dbReference>
<dbReference type="HAMAP" id="MF_00674">
    <property type="entry name" value="UPF0251"/>
    <property type="match status" value="1"/>
</dbReference>
<dbReference type="Proteomes" id="UP000062160">
    <property type="component" value="Unassembled WGS sequence"/>
</dbReference>
<dbReference type="RefSeq" id="WP_059031362.1">
    <property type="nucleotide sequence ID" value="NZ_BSDN01000001.1"/>
</dbReference>
<dbReference type="EMBL" id="DF976999">
    <property type="protein sequence ID" value="GAQ24261.1"/>
    <property type="molecule type" value="Genomic_DNA"/>
</dbReference>
<dbReference type="Pfam" id="PF02001">
    <property type="entry name" value="DUF134"/>
    <property type="match status" value="1"/>
</dbReference>
<dbReference type="PANTHER" id="PTHR37478:SF2">
    <property type="entry name" value="UPF0251 PROTEIN TK0562"/>
    <property type="match status" value="1"/>
</dbReference>
<accession>A0A0U9HBU5</accession>
<protein>
    <recommendedName>
        <fullName evidence="2">UPF0251 protein TSYNT_587</fullName>
    </recommendedName>
</protein>
<sequence>MARPTKWRHVEFLPDVTYFKPAGVPLRDLEEVVLTVDELEALRLKDLEGLEQEPCAERMNVSRPTFVRIINSARKKVAEALIKGKAIKIEGGTYRFVQSLKCRDCGNEWKQPQGETYNECPKCHSTNLMPIKQRRRQCRNYK</sequence>
<name>A0A0U9HBU5_9FIRM</name>
<evidence type="ECO:0000313" key="3">
    <source>
        <dbReference type="EMBL" id="GAQ24261.1"/>
    </source>
</evidence>
<comment type="similarity">
    <text evidence="1 2">Belongs to the UPF0251 family.</text>
</comment>
<keyword evidence="3" id="KW-0238">DNA-binding</keyword>
<organism evidence="3">
    <name type="scientific">Tepidanaerobacter syntrophicus</name>
    <dbReference type="NCBI Taxonomy" id="224999"/>
    <lineage>
        <taxon>Bacteria</taxon>
        <taxon>Bacillati</taxon>
        <taxon>Bacillota</taxon>
        <taxon>Clostridia</taxon>
        <taxon>Thermosediminibacterales</taxon>
        <taxon>Tepidanaerobacteraceae</taxon>
        <taxon>Tepidanaerobacter</taxon>
    </lineage>
</organism>